<dbReference type="Pfam" id="PF16034">
    <property type="entry name" value="JAKMIP_CC3"/>
    <property type="match status" value="1"/>
</dbReference>
<gene>
    <name evidence="6" type="primary">jakmip3</name>
</gene>
<dbReference type="Proteomes" id="UP000515161">
    <property type="component" value="Unplaced"/>
</dbReference>
<dbReference type="AlphaFoldDB" id="A0A6P8VZ68"/>
<feature type="coiled-coil region" evidence="3">
    <location>
        <begin position="152"/>
        <end position="250"/>
    </location>
</feature>
<evidence type="ECO:0000313" key="6">
    <source>
        <dbReference type="RefSeq" id="XP_034096519.1"/>
    </source>
</evidence>
<evidence type="ECO:0000313" key="5">
    <source>
        <dbReference type="Proteomes" id="UP000515161"/>
    </source>
</evidence>
<sequence>MSKRGVGGRGKGERPDAMATLQVANEELRAKLMDIQIEFQHEKNKVSRLEREKSQELKAEHHRSSLALTELKTKLHEERTRELSITRETLLRQHEMELMRVIKIKDAEIQRLNGLVLTLRDGTTDKVRPPYLEAEESRRIWDSERCRLHQEIQDLRGAKRSAEEALSSAQQAGQTRAAELRSAYHQHQEELNRTKRECEREIRRLMDEIKLKDRAVSVLDKALGLQAGHAHRLQLQTQAAEQQIAALRDAQRGGASPNTNPDPNTCPHLSQEERDTRRFQLKIAELSAVVRKLEDRNALLSEERNELLKRLRETESQFLPLLDKNRCLSRKNEEMALSLRRLDNKLRFVTQENMEMRRPNSLNDLDRSRSSYHGYSQDEREMEFLRLQVLEQQHVIDDLSKALETAGYVKNVIERDMLLRYRRQDSVRRKRTFRACRVIETFYGYDEEASVDSDGSSLSFHTDRTPDTEPEEVCVREEAEFRFRQLTQEYQALQRAYALLAETSGGTYDPEKEIRNREQLLSEISRYQTRVADLESALKQQGLDVQWVEEKQALYQRNQQLVEKVRQMEAEEMQLENEIQDIRDQNELLEFRILELEERERRSPAINFHQLNFPEGLSPLQIYCEAEGVPDIVISELMKKLDILGDNGVSTLSNEEQVVVIQARTVLTLAEKWLESIEVTKGSLQQKMLDIETEKDLFSRQKGYLDEELDYRKQSMDQAHKRILELEAMLFEALHREEAFMMEGLKMEGGHLSETLTDEQRDGLKRAMDQWKRSVMCELRERDAQILRERMELLTLTQQRIKDLEEFIEAQKRQIKELEEKFLFLFLFFSLAFILWS</sequence>
<dbReference type="PANTHER" id="PTHR18935">
    <property type="entry name" value="GOLGIN SUBFAMILY A MEMBER 4-LIKE ISOFORM X1"/>
    <property type="match status" value="1"/>
</dbReference>
<keyword evidence="5" id="KW-1185">Reference proteome</keyword>
<accession>A0A6P8VZ68</accession>
<feature type="coiled-coil region" evidence="3">
    <location>
        <begin position="476"/>
        <end position="599"/>
    </location>
</feature>
<dbReference type="GO" id="GO:0019900">
    <property type="term" value="F:kinase binding"/>
    <property type="evidence" value="ECO:0007669"/>
    <property type="project" value="InterPro"/>
</dbReference>
<dbReference type="RefSeq" id="XP_034096519.1">
    <property type="nucleotide sequence ID" value="XM_034240628.1"/>
</dbReference>
<evidence type="ECO:0000256" key="3">
    <source>
        <dbReference type="SAM" id="Coils"/>
    </source>
</evidence>
<feature type="domain" description="Janus kinase and microtubule-interacting protein C-terminal" evidence="4">
    <location>
        <begin position="414"/>
        <end position="607"/>
    </location>
</feature>
<keyword evidence="6" id="KW-0418">Kinase</keyword>
<dbReference type="PANTHER" id="PTHR18935:SF9">
    <property type="entry name" value="JANUS KINASE AND MICROTUBULE-INTERACTING PROTEIN 3"/>
    <property type="match status" value="1"/>
</dbReference>
<dbReference type="CTD" id="282973"/>
<dbReference type="GO" id="GO:0016301">
    <property type="term" value="F:kinase activity"/>
    <property type="evidence" value="ECO:0007669"/>
    <property type="project" value="UniProtKB-KW"/>
</dbReference>
<evidence type="ECO:0000256" key="1">
    <source>
        <dbReference type="ARBA" id="ARBA00005239"/>
    </source>
</evidence>
<dbReference type="GO" id="GO:0008017">
    <property type="term" value="F:microtubule binding"/>
    <property type="evidence" value="ECO:0007669"/>
    <property type="project" value="InterPro"/>
</dbReference>
<comment type="similarity">
    <text evidence="1">Belongs to the JAKMIP family.</text>
</comment>
<keyword evidence="6" id="KW-0808">Transferase</keyword>
<name>A0A6P8VZ68_GYMAC</name>
<evidence type="ECO:0000259" key="4">
    <source>
        <dbReference type="Pfam" id="PF16034"/>
    </source>
</evidence>
<feature type="coiled-coil region" evidence="3">
    <location>
        <begin position="18"/>
        <end position="52"/>
    </location>
</feature>
<feature type="coiled-coil region" evidence="3">
    <location>
        <begin position="283"/>
        <end position="317"/>
    </location>
</feature>
<keyword evidence="2 3" id="KW-0175">Coiled coil</keyword>
<reference evidence="6" key="1">
    <citation type="submission" date="2025-08" db="UniProtKB">
        <authorList>
            <consortium name="RefSeq"/>
        </authorList>
    </citation>
    <scope>IDENTIFICATION</scope>
</reference>
<dbReference type="GeneID" id="117562752"/>
<dbReference type="InterPro" id="IPR031994">
    <property type="entry name" value="JAKMIP_C"/>
</dbReference>
<feature type="coiled-coil region" evidence="3">
    <location>
        <begin position="794"/>
        <end position="821"/>
    </location>
</feature>
<protein>
    <submittedName>
        <fullName evidence="6">Janus kinase and microtubule-interacting protein 3 isoform X4</fullName>
    </submittedName>
</protein>
<organism evidence="5 6">
    <name type="scientific">Gymnodraco acuticeps</name>
    <name type="common">Antarctic dragonfish</name>
    <dbReference type="NCBI Taxonomy" id="8218"/>
    <lineage>
        <taxon>Eukaryota</taxon>
        <taxon>Metazoa</taxon>
        <taxon>Chordata</taxon>
        <taxon>Craniata</taxon>
        <taxon>Vertebrata</taxon>
        <taxon>Euteleostomi</taxon>
        <taxon>Actinopterygii</taxon>
        <taxon>Neopterygii</taxon>
        <taxon>Teleostei</taxon>
        <taxon>Neoteleostei</taxon>
        <taxon>Acanthomorphata</taxon>
        <taxon>Eupercaria</taxon>
        <taxon>Perciformes</taxon>
        <taxon>Notothenioidei</taxon>
        <taxon>Bathydraconidae</taxon>
        <taxon>Gymnodraco</taxon>
    </lineage>
</organism>
<evidence type="ECO:0000256" key="2">
    <source>
        <dbReference type="ARBA" id="ARBA00023054"/>
    </source>
</evidence>
<dbReference type="InterPro" id="IPR024836">
    <property type="entry name" value="JAKMIP"/>
</dbReference>
<proteinExistence type="inferred from homology"/>